<name>A0A0D2H8B4_CLAB1</name>
<keyword evidence="1" id="KW-0732">Signal</keyword>
<protein>
    <submittedName>
        <fullName evidence="2">Uncharacterized protein</fullName>
    </submittedName>
</protein>
<dbReference type="AlphaFoldDB" id="A0A0D2H8B4"/>
<reference evidence="2" key="1">
    <citation type="submission" date="2015-01" db="EMBL/GenBank/DDBJ databases">
        <title>The Genome Sequence of Cladophialophora bantiana CBS 173.52.</title>
        <authorList>
            <consortium name="The Broad Institute Genomics Platform"/>
            <person name="Cuomo C."/>
            <person name="de Hoog S."/>
            <person name="Gorbushina A."/>
            <person name="Stielow B."/>
            <person name="Teixiera M."/>
            <person name="Abouelleil A."/>
            <person name="Chapman S.B."/>
            <person name="Priest M."/>
            <person name="Young S.K."/>
            <person name="Wortman J."/>
            <person name="Nusbaum C."/>
            <person name="Birren B."/>
        </authorList>
    </citation>
    <scope>NUCLEOTIDE SEQUENCE [LARGE SCALE GENOMIC DNA]</scope>
    <source>
        <strain evidence="2">CBS 173.52</strain>
    </source>
</reference>
<dbReference type="Proteomes" id="UP000053789">
    <property type="component" value="Unassembled WGS sequence"/>
</dbReference>
<evidence type="ECO:0000313" key="3">
    <source>
        <dbReference type="Proteomes" id="UP000053789"/>
    </source>
</evidence>
<dbReference type="GeneID" id="27705154"/>
<dbReference type="VEuPathDB" id="FungiDB:Z519_12226"/>
<accession>A0A0D2H8B4</accession>
<proteinExistence type="predicted"/>
<evidence type="ECO:0000313" key="2">
    <source>
        <dbReference type="EMBL" id="KIW87115.1"/>
    </source>
</evidence>
<organism evidence="2 3">
    <name type="scientific">Cladophialophora bantiana (strain ATCC 10958 / CBS 173.52 / CDC B-1940 / NIH 8579)</name>
    <name type="common">Xylohypha bantiana</name>
    <dbReference type="NCBI Taxonomy" id="1442370"/>
    <lineage>
        <taxon>Eukaryota</taxon>
        <taxon>Fungi</taxon>
        <taxon>Dikarya</taxon>
        <taxon>Ascomycota</taxon>
        <taxon>Pezizomycotina</taxon>
        <taxon>Eurotiomycetes</taxon>
        <taxon>Chaetothyriomycetidae</taxon>
        <taxon>Chaetothyriales</taxon>
        <taxon>Herpotrichiellaceae</taxon>
        <taxon>Cladophialophora</taxon>
    </lineage>
</organism>
<keyword evidence="3" id="KW-1185">Reference proteome</keyword>
<evidence type="ECO:0000256" key="1">
    <source>
        <dbReference type="SAM" id="SignalP"/>
    </source>
</evidence>
<sequence length="110" mass="11609">MSIFCPFMIFAPTAILGYGYNVVEFWHTIIEDAPETIIADGGSTDPGPYMLGTGKTLCTNASTTREITPFLEACANYKTKVLISSAGAAGSNEQVDQLLGIIAGIAELNS</sequence>
<dbReference type="HOGENOM" id="CLU_2259543_0_0_1"/>
<feature type="chain" id="PRO_5002254494" evidence="1">
    <location>
        <begin position="20"/>
        <end position="110"/>
    </location>
</feature>
<dbReference type="RefSeq" id="XP_016613784.1">
    <property type="nucleotide sequence ID" value="XM_016769932.1"/>
</dbReference>
<feature type="signal peptide" evidence="1">
    <location>
        <begin position="1"/>
        <end position="19"/>
    </location>
</feature>
<gene>
    <name evidence="2" type="ORF">Z519_12226</name>
</gene>
<dbReference type="EMBL" id="KN847006">
    <property type="protein sequence ID" value="KIW87115.1"/>
    <property type="molecule type" value="Genomic_DNA"/>
</dbReference>
<dbReference type="OrthoDB" id="5863171at2759"/>